<evidence type="ECO:0008006" key="2">
    <source>
        <dbReference type="Google" id="ProtNLM"/>
    </source>
</evidence>
<dbReference type="InterPro" id="IPR011006">
    <property type="entry name" value="CheY-like_superfamily"/>
</dbReference>
<protein>
    <recommendedName>
        <fullName evidence="2">Response regulatory domain-containing protein</fullName>
    </recommendedName>
</protein>
<proteinExistence type="predicted"/>
<organism evidence="1">
    <name type="scientific">hydrothermal vent metagenome</name>
    <dbReference type="NCBI Taxonomy" id="652676"/>
    <lineage>
        <taxon>unclassified sequences</taxon>
        <taxon>metagenomes</taxon>
        <taxon>ecological metagenomes</taxon>
    </lineage>
</organism>
<accession>A0A3B1D1Y8</accession>
<sequence length="139" mass="15768">MQASNLLRLSVMPYERDKTILIIDESGFTRVCYAILEFEGYGVETIGSSCDLAVRMNNNEFGLIITSYPYGAFLFEDIKKRDIPTIILSDHINSDLISILENFDNSYCMIKPLDYRKFMSLVKQVMGGELNIQGGYAIV</sequence>
<reference evidence="1" key="1">
    <citation type="submission" date="2018-06" db="EMBL/GenBank/DDBJ databases">
        <authorList>
            <person name="Zhirakovskaya E."/>
        </authorList>
    </citation>
    <scope>NUCLEOTIDE SEQUENCE</scope>
</reference>
<name>A0A3B1D1Y8_9ZZZZ</name>
<dbReference type="AlphaFoldDB" id="A0A3B1D1Y8"/>
<evidence type="ECO:0000313" key="1">
    <source>
        <dbReference type="EMBL" id="VAX30793.1"/>
    </source>
</evidence>
<gene>
    <name evidence="1" type="ORF">MNBD_NITROSPIRAE02-122</name>
</gene>
<dbReference type="SUPFAM" id="SSF52172">
    <property type="entry name" value="CheY-like"/>
    <property type="match status" value="1"/>
</dbReference>
<dbReference type="EMBL" id="UOGH01000178">
    <property type="protein sequence ID" value="VAX30793.1"/>
    <property type="molecule type" value="Genomic_DNA"/>
</dbReference>